<evidence type="ECO:0000313" key="1">
    <source>
        <dbReference type="EMBL" id="PRP94030.1"/>
    </source>
</evidence>
<dbReference type="AlphaFoldDB" id="A0A2S9XMT0"/>
<comment type="caution">
    <text evidence="1">The sequence shown here is derived from an EMBL/GenBank/DDBJ whole genome shotgun (WGS) entry which is preliminary data.</text>
</comment>
<evidence type="ECO:0000313" key="2">
    <source>
        <dbReference type="Proteomes" id="UP000237968"/>
    </source>
</evidence>
<protein>
    <submittedName>
        <fullName evidence="1">Uncharacterized protein</fullName>
    </submittedName>
</protein>
<dbReference type="RefSeq" id="WP_258182945.1">
    <property type="nucleotide sequence ID" value="NZ_PVNK01000180.1"/>
</dbReference>
<reference evidence="1 2" key="1">
    <citation type="submission" date="2018-03" db="EMBL/GenBank/DDBJ databases">
        <title>Draft Genome Sequences of the Obligatory Marine Myxobacteria Enhygromyxa salina SWB005.</title>
        <authorList>
            <person name="Poehlein A."/>
            <person name="Moghaddam J.A."/>
            <person name="Harms H."/>
            <person name="Alanjari M."/>
            <person name="Koenig G.M."/>
            <person name="Daniel R."/>
            <person name="Schaeberle T.F."/>
        </authorList>
    </citation>
    <scope>NUCLEOTIDE SEQUENCE [LARGE SCALE GENOMIC DNA]</scope>
    <source>
        <strain evidence="1 2">SWB005</strain>
    </source>
</reference>
<organism evidence="1 2">
    <name type="scientific">Enhygromyxa salina</name>
    <dbReference type="NCBI Taxonomy" id="215803"/>
    <lineage>
        <taxon>Bacteria</taxon>
        <taxon>Pseudomonadati</taxon>
        <taxon>Myxococcota</taxon>
        <taxon>Polyangia</taxon>
        <taxon>Nannocystales</taxon>
        <taxon>Nannocystaceae</taxon>
        <taxon>Enhygromyxa</taxon>
    </lineage>
</organism>
<name>A0A2S9XMT0_9BACT</name>
<proteinExistence type="predicted"/>
<accession>A0A2S9XMT0</accession>
<dbReference type="EMBL" id="PVNK01000180">
    <property type="protein sequence ID" value="PRP94030.1"/>
    <property type="molecule type" value="Genomic_DNA"/>
</dbReference>
<keyword evidence="2" id="KW-1185">Reference proteome</keyword>
<dbReference type="Proteomes" id="UP000237968">
    <property type="component" value="Unassembled WGS sequence"/>
</dbReference>
<sequence>MFLFISGLHRTGDRAFEMVGAADRAARGLGLGLGLDEGRQR</sequence>
<gene>
    <name evidence="1" type="ORF">ENSA5_41420</name>
</gene>